<name>B3RD68_CUPTR</name>
<dbReference type="AlphaFoldDB" id="B3RD68"/>
<sequence length="73" mass="8088">MPFGSVVRRNFLRRVGFGRGGGSAAHLLVQRAELFLQQVDLLLLARHGAVQGIQQVFLEGELDFEFVEAIIHG</sequence>
<dbReference type="HOGENOM" id="CLU_2698440_0_0_4"/>
<organism evidence="1 2">
    <name type="scientific">Cupriavidus taiwanensis (strain DSM 17343 / BCRC 17206 / CCUG 44338 / CIP 107171 / LMG 19424 / R1)</name>
    <name type="common">Ralstonia taiwanensis (strain LMG 19424)</name>
    <dbReference type="NCBI Taxonomy" id="977880"/>
    <lineage>
        <taxon>Bacteria</taxon>
        <taxon>Pseudomonadati</taxon>
        <taxon>Pseudomonadota</taxon>
        <taxon>Betaproteobacteria</taxon>
        <taxon>Burkholderiales</taxon>
        <taxon>Burkholderiaceae</taxon>
        <taxon>Cupriavidus</taxon>
    </lineage>
</organism>
<dbReference type="EMBL" id="CU633750">
    <property type="protein sequence ID" value="CAQ72843.1"/>
    <property type="molecule type" value="Genomic_DNA"/>
</dbReference>
<accession>B3RD68</accession>
<protein>
    <submittedName>
        <fullName evidence="1">Uncharacterized protein</fullName>
    </submittedName>
</protein>
<reference evidence="1 2" key="1">
    <citation type="journal article" date="2008" name="Genome Res.">
        <title>Genome sequence of the beta-rhizobium Cupriavidus taiwanensis and comparative genomics of rhizobia.</title>
        <authorList>
            <person name="Amadou C."/>
            <person name="Pascal G."/>
            <person name="Mangenot S."/>
            <person name="Glew M."/>
            <person name="Bontemps C."/>
            <person name="Capela D."/>
            <person name="Carrere S."/>
            <person name="Cruveiller S."/>
            <person name="Dossat C."/>
            <person name="Lajus A."/>
            <person name="Marchetti M."/>
            <person name="Poinsot V."/>
            <person name="Rouy Z."/>
            <person name="Servin B."/>
            <person name="Saad M."/>
            <person name="Schenowitz C."/>
            <person name="Barbe V."/>
            <person name="Batut J."/>
            <person name="Medigue C."/>
            <person name="Masson-Boivin C."/>
        </authorList>
    </citation>
    <scope>NUCLEOTIDE SEQUENCE [LARGE SCALE GENOMIC DNA]</scope>
    <source>
        <strain evidence="2">DSM 17343 / BCRC 17206 / CCUG 44338 / CIP 107171 / LMG 19424 / R1</strain>
    </source>
</reference>
<gene>
    <name evidence="1" type="ordered locus">RALTA_B2266</name>
</gene>
<evidence type="ECO:0000313" key="2">
    <source>
        <dbReference type="Proteomes" id="UP000001692"/>
    </source>
</evidence>
<keyword evidence="2" id="KW-1185">Reference proteome</keyword>
<dbReference type="Proteomes" id="UP000001692">
    <property type="component" value="Chromosome 2"/>
</dbReference>
<proteinExistence type="predicted"/>
<dbReference type="KEGG" id="cti:RALTA_B2266"/>
<evidence type="ECO:0000313" key="1">
    <source>
        <dbReference type="EMBL" id="CAQ72843.1"/>
    </source>
</evidence>